<feature type="transmembrane region" description="Helical" evidence="7">
    <location>
        <begin position="335"/>
        <end position="354"/>
    </location>
</feature>
<dbReference type="RefSeq" id="WP_214236059.1">
    <property type="nucleotide sequence ID" value="NZ_JABBFR010000002.1"/>
</dbReference>
<feature type="transmembrane region" description="Helical" evidence="7">
    <location>
        <begin position="305"/>
        <end position="329"/>
    </location>
</feature>
<keyword evidence="10" id="KW-1185">Reference proteome</keyword>
<feature type="transmembrane region" description="Helical" evidence="7">
    <location>
        <begin position="17"/>
        <end position="38"/>
    </location>
</feature>
<dbReference type="EMBL" id="JABBFR010000002">
    <property type="protein sequence ID" value="MBT0723371.1"/>
    <property type="molecule type" value="Genomic_DNA"/>
</dbReference>
<feature type="transmembrane region" description="Helical" evidence="7">
    <location>
        <begin position="91"/>
        <end position="110"/>
    </location>
</feature>
<sequence length="373" mass="43543">MSTQPQQREYFLDSIRAILMLLGVPFHVSLIYSSQHWTVNSPTSSLGLTLFNEFIHSFRMQVFFVISGYFSYMLFLRYSPHRWLKVRLERVGIPFLAAIPFITLPQFLLLKNVSDKFPNWSHFTLYEKYNTLCWELISHLWFLLILCLLTLIGYRLFHFLKHHTEQWQHKQVGWWQVIGGLTLSILAWCLLRRLLLLTLPLVMKDALMNIVIMQVLFYLPFFILGALAWQMPSLKALFIKPHPLLWIGTVVAFCAYHYNQHYSSGDGWLYELDALISMVMGICMLNICFSSGYRLLNNHSPAVSYLVNASLFIYLVHHPLTLVYGLYISPAIHNNLLGFFAGLMMVFGVSFLLYKIHLRIPVLRFLFSGKSNK</sequence>
<keyword evidence="5 7" id="KW-0472">Membrane</keyword>
<evidence type="ECO:0000256" key="3">
    <source>
        <dbReference type="ARBA" id="ARBA00022692"/>
    </source>
</evidence>
<comment type="caution">
    <text evidence="9">The sequence shown here is derived from an EMBL/GenBank/DDBJ whole genome shotgun (WGS) entry which is preliminary data.</text>
</comment>
<evidence type="ECO:0000256" key="4">
    <source>
        <dbReference type="ARBA" id="ARBA00022989"/>
    </source>
</evidence>
<feature type="transmembrane region" description="Helical" evidence="7">
    <location>
        <begin position="58"/>
        <end position="79"/>
    </location>
</feature>
<evidence type="ECO:0000256" key="7">
    <source>
        <dbReference type="HAMAP-Rule" id="MF_01066"/>
    </source>
</evidence>
<name>A0ABS5STH5_9GAMM</name>
<feature type="transmembrane region" description="Helical" evidence="7">
    <location>
        <begin position="172"/>
        <end position="195"/>
    </location>
</feature>
<dbReference type="NCBIfam" id="NF003014">
    <property type="entry name" value="PRK03854.1"/>
    <property type="match status" value="1"/>
</dbReference>
<dbReference type="InterPro" id="IPR050623">
    <property type="entry name" value="Glucan_succinyl_AcylTrfase"/>
</dbReference>
<dbReference type="HAMAP" id="MF_01066">
    <property type="entry name" value="MdoC_OpgC"/>
    <property type="match status" value="1"/>
</dbReference>
<dbReference type="Pfam" id="PF01757">
    <property type="entry name" value="Acyl_transf_3"/>
    <property type="match status" value="1"/>
</dbReference>
<keyword evidence="3 7" id="KW-0812">Transmembrane</keyword>
<reference evidence="9 10" key="1">
    <citation type="submission" date="2020-04" db="EMBL/GenBank/DDBJ databases">
        <title>Genome sequencing of Rosenbergiella species.</title>
        <authorList>
            <person name="Alvarez-Perez S."/>
            <person name="Lievens B."/>
        </authorList>
    </citation>
    <scope>NUCLEOTIDE SEQUENCE [LARGE SCALE GENOMIC DNA]</scope>
    <source>
        <strain evidence="9 10">S61</strain>
    </source>
</reference>
<comment type="pathway">
    <text evidence="7">Glycan metabolism; osmoregulated periplasmic glucan (OPG) biosynthesis.</text>
</comment>
<dbReference type="InterPro" id="IPR002656">
    <property type="entry name" value="Acyl_transf_3_dom"/>
</dbReference>
<dbReference type="EC" id="2.1.-.-" evidence="7"/>
<keyword evidence="6 7" id="KW-0012">Acyltransferase</keyword>
<comment type="function">
    <text evidence="7">Necessary for the succinyl substitution of periplasmic glucans. Could catalyze the transfer of succinyl residues from the cytoplasmic side of the membrane to the nascent glucan backbones on the periplasmic side of the membrane.</text>
</comment>
<keyword evidence="1 7" id="KW-1003">Cell membrane</keyword>
<evidence type="ECO:0000256" key="5">
    <source>
        <dbReference type="ARBA" id="ARBA00023136"/>
    </source>
</evidence>
<organism evidence="9 10">
    <name type="scientific">Rosenbergiella gaditana</name>
    <dbReference type="NCBI Taxonomy" id="2726987"/>
    <lineage>
        <taxon>Bacteria</taxon>
        <taxon>Pseudomonadati</taxon>
        <taxon>Pseudomonadota</taxon>
        <taxon>Gammaproteobacteria</taxon>
        <taxon>Enterobacterales</taxon>
        <taxon>Erwiniaceae</taxon>
        <taxon>Rosenbergiella</taxon>
    </lineage>
</organism>
<gene>
    <name evidence="7 9" type="primary">mdoC</name>
    <name evidence="7" type="synonym">opgC</name>
    <name evidence="9" type="ORF">HH682_02695</name>
</gene>
<evidence type="ECO:0000259" key="8">
    <source>
        <dbReference type="Pfam" id="PF01757"/>
    </source>
</evidence>
<keyword evidence="2 7" id="KW-0808">Transferase</keyword>
<feature type="transmembrane region" description="Helical" evidence="7">
    <location>
        <begin position="140"/>
        <end position="160"/>
    </location>
</feature>
<protein>
    <recommendedName>
        <fullName evidence="7">Glucans biosynthesis protein C</fullName>
        <ecNumber evidence="7">2.1.-.-</ecNumber>
    </recommendedName>
</protein>
<dbReference type="PANTHER" id="PTHR36927:SF3">
    <property type="entry name" value="GLUCANS BIOSYNTHESIS PROTEIN C"/>
    <property type="match status" value="1"/>
</dbReference>
<feature type="transmembrane region" description="Helical" evidence="7">
    <location>
        <begin position="207"/>
        <end position="229"/>
    </location>
</feature>
<evidence type="ECO:0000256" key="2">
    <source>
        <dbReference type="ARBA" id="ARBA00022679"/>
    </source>
</evidence>
<keyword evidence="4 7" id="KW-1133">Transmembrane helix</keyword>
<evidence type="ECO:0000313" key="10">
    <source>
        <dbReference type="Proteomes" id="UP000790096"/>
    </source>
</evidence>
<evidence type="ECO:0000256" key="1">
    <source>
        <dbReference type="ARBA" id="ARBA00022475"/>
    </source>
</evidence>
<feature type="domain" description="Acyltransferase 3" evidence="8">
    <location>
        <begin position="10"/>
        <end position="354"/>
    </location>
</feature>
<proteinExistence type="inferred from homology"/>
<comment type="similarity">
    <text evidence="7">Belongs to the acyltransferase 3 family. OpgC subfamily.</text>
</comment>
<dbReference type="InterPro" id="IPR023723">
    <property type="entry name" value="Glucans_biosynth_C"/>
</dbReference>
<evidence type="ECO:0000256" key="6">
    <source>
        <dbReference type="ARBA" id="ARBA00023315"/>
    </source>
</evidence>
<dbReference type="Proteomes" id="UP000790096">
    <property type="component" value="Unassembled WGS sequence"/>
</dbReference>
<evidence type="ECO:0000313" key="9">
    <source>
        <dbReference type="EMBL" id="MBT0723371.1"/>
    </source>
</evidence>
<accession>A0ABS5STH5</accession>
<comment type="subcellular location">
    <subcellularLocation>
        <location evidence="7">Cell membrane</location>
        <topology evidence="7">Multi-pass membrane protein</topology>
    </subcellularLocation>
</comment>
<feature type="transmembrane region" description="Helical" evidence="7">
    <location>
        <begin position="241"/>
        <end position="259"/>
    </location>
</feature>
<dbReference type="PANTHER" id="PTHR36927">
    <property type="entry name" value="BLR4337 PROTEIN"/>
    <property type="match status" value="1"/>
</dbReference>
<feature type="transmembrane region" description="Helical" evidence="7">
    <location>
        <begin position="274"/>
        <end position="293"/>
    </location>
</feature>